<protein>
    <submittedName>
        <fullName evidence="6">Oxidoreductase</fullName>
    </submittedName>
</protein>
<dbReference type="PANTHER" id="PTHR42760">
    <property type="entry name" value="SHORT-CHAIN DEHYDROGENASES/REDUCTASES FAMILY MEMBER"/>
    <property type="match status" value="1"/>
</dbReference>
<feature type="region of interest" description="Disordered" evidence="4">
    <location>
        <begin position="132"/>
        <end position="181"/>
    </location>
</feature>
<evidence type="ECO:0000256" key="2">
    <source>
        <dbReference type="ARBA" id="ARBA00022857"/>
    </source>
</evidence>
<sequence length="841" mass="93324">EYTNCQIQEEGYHAFIQRLVSKSLRFKRQLSEKENRSITCRHRKLKCDEEQPICHNCIKSSRDCRYIARAVFRTFDSSVHSNRRTKNKANRCEPFDDDQIWVDVPKTLRFVNIDDPYESDSTPIFQYESEELGQEAARTVDDEITSSPREGKDEASNSDGAVPSQHFSASPLEDEPLSMPRLTNGLNGNLLSLQLLRHFKEGPGQWMDTFDTGAYFSHKVTVMATTKPLLKSAVCALAAKHLGHCQSIAKGQFGEKPEGRRRAISTLGINVDWQYQSAKHYDCAIKHLKIAINRGAFEIDDADKEELFASITILCTYELMDAPGTAWSAHLSALPLFSPRFDSNETQTRLDLKDIRLWQNAGLVTDEHGSLMPFYIANAADVEEDAKSNELVWLLGKIANHIAAGDALDPKHYALPPGQRPLVGVTQEQLLERWNILTRELQNWRCTLPTSFNPSARTSGAEEDGCPSRFEKIWYEAPICAATMQSYHMACILLLTNQPQESTAVRSSVSARLDSYRQSEREALRHAREICGISLTNPPDSTKIPLILEEEAALLLFVTAHYQQEFSRSISMAEAFPSQRLLHKVCIVTGSSSGLGRAISLAYAREGAFLACVDLRPDARQEIEAERGIDTDALIRQKGGRAVYIQADVSVALEVEETVKKTIAAYGRIDVLVNNAGISIEAGKPTLRIHETPEQWWDLTMAVNTKSAFLASKYVIAQMLSQDKLASGDRGWIINLSSIYGLVGACYAASKGAVTNLTRQIAMDYAKDGIHCNAICPGYTAAAILANTTQIHDAEKLGQRHPLHGIGMPEDITGAAVFLASSEAHWITGVMLPVDGGYTAQ</sequence>
<dbReference type="InterPro" id="IPR021858">
    <property type="entry name" value="Fun_TF"/>
</dbReference>
<dbReference type="InterPro" id="IPR020904">
    <property type="entry name" value="Sc_DH/Rdtase_CS"/>
</dbReference>
<dbReference type="InterPro" id="IPR036291">
    <property type="entry name" value="NAD(P)-bd_dom_sf"/>
</dbReference>
<dbReference type="Gene3D" id="3.40.50.720">
    <property type="entry name" value="NAD(P)-binding Rossmann-like Domain"/>
    <property type="match status" value="1"/>
</dbReference>
<dbReference type="SUPFAM" id="SSF57701">
    <property type="entry name" value="Zn2/Cys6 DNA-binding domain"/>
    <property type="match status" value="1"/>
</dbReference>
<dbReference type="GeneID" id="300581396"/>
<dbReference type="Pfam" id="PF11951">
    <property type="entry name" value="Fungal_trans_2"/>
    <property type="match status" value="1"/>
</dbReference>
<evidence type="ECO:0000313" key="7">
    <source>
        <dbReference type="Proteomes" id="UP001642720"/>
    </source>
</evidence>
<dbReference type="PROSITE" id="PS50048">
    <property type="entry name" value="ZN2_CY6_FUNGAL_2"/>
    <property type="match status" value="1"/>
</dbReference>
<comment type="caution">
    <text evidence="6">The sequence shown here is derived from an EMBL/GenBank/DDBJ whole genome shotgun (WGS) entry which is preliminary data.</text>
</comment>
<evidence type="ECO:0000256" key="4">
    <source>
        <dbReference type="SAM" id="MobiDB-lite"/>
    </source>
</evidence>
<keyword evidence="3" id="KW-0539">Nucleus</keyword>
<dbReference type="Pfam" id="PF13561">
    <property type="entry name" value="adh_short_C2"/>
    <property type="match status" value="1"/>
</dbReference>
<comment type="similarity">
    <text evidence="1">Belongs to the short-chain dehydrogenases/reductases (SDR) family.</text>
</comment>
<dbReference type="InterPro" id="IPR002347">
    <property type="entry name" value="SDR_fam"/>
</dbReference>
<evidence type="ECO:0000313" key="6">
    <source>
        <dbReference type="EMBL" id="TFA98389.1"/>
    </source>
</evidence>
<dbReference type="CDD" id="cd00067">
    <property type="entry name" value="GAL4"/>
    <property type="match status" value="1"/>
</dbReference>
<keyword evidence="2" id="KW-0521">NADP</keyword>
<dbReference type="RefSeq" id="XP_073554591.1">
    <property type="nucleotide sequence ID" value="XM_073706946.1"/>
</dbReference>
<dbReference type="PRINTS" id="PR00081">
    <property type="entry name" value="GDHRDH"/>
</dbReference>
<evidence type="ECO:0000256" key="1">
    <source>
        <dbReference type="ARBA" id="ARBA00006484"/>
    </source>
</evidence>
<reference evidence="6 7" key="1">
    <citation type="submission" date="2018-01" db="EMBL/GenBank/DDBJ databases">
        <title>Genome characterization of the sugarcane-associated fungus Trichoderma ghanense CCMA-1212 and their application in lignocelulose bioconversion.</title>
        <authorList>
            <person name="Steindorff A.S."/>
            <person name="Mendes T.D."/>
            <person name="Vilela E.S.D."/>
            <person name="Rodrigues D.S."/>
            <person name="Formighieri E.F."/>
            <person name="Melo I.S."/>
            <person name="Favaro L.C.L."/>
        </authorList>
    </citation>
    <scope>NUCLEOTIDE SEQUENCE [LARGE SCALE GENOMIC DNA]</scope>
    <source>
        <strain evidence="6 7">CCMA-1212</strain>
    </source>
</reference>
<dbReference type="Pfam" id="PF00172">
    <property type="entry name" value="Zn_clus"/>
    <property type="match status" value="1"/>
</dbReference>
<dbReference type="InterPro" id="IPR036864">
    <property type="entry name" value="Zn2-C6_fun-type_DNA-bd_sf"/>
</dbReference>
<proteinExistence type="inferred from homology"/>
<dbReference type="SMART" id="SM00066">
    <property type="entry name" value="GAL4"/>
    <property type="match status" value="1"/>
</dbReference>
<dbReference type="PANTHER" id="PTHR42760:SF124">
    <property type="entry name" value="SHORT-CHAIN DEHYDROGENASE_REDUCTASE"/>
    <property type="match status" value="1"/>
</dbReference>
<evidence type="ECO:0000256" key="3">
    <source>
        <dbReference type="ARBA" id="ARBA00023242"/>
    </source>
</evidence>
<dbReference type="EMBL" id="PPTA01000020">
    <property type="protein sequence ID" value="TFA98389.1"/>
    <property type="molecule type" value="Genomic_DNA"/>
</dbReference>
<dbReference type="Gene3D" id="4.10.240.10">
    <property type="entry name" value="Zn(2)-C6 fungal-type DNA-binding domain"/>
    <property type="match status" value="1"/>
</dbReference>
<dbReference type="CDD" id="cd05233">
    <property type="entry name" value="SDR_c"/>
    <property type="match status" value="1"/>
</dbReference>
<dbReference type="PROSITE" id="PS00061">
    <property type="entry name" value="ADH_SHORT"/>
    <property type="match status" value="1"/>
</dbReference>
<accession>A0ABY2GT41</accession>
<dbReference type="PRINTS" id="PR00080">
    <property type="entry name" value="SDRFAMILY"/>
</dbReference>
<gene>
    <name evidence="6" type="ORF">CCMA1212_009882</name>
</gene>
<name>A0ABY2GT41_9HYPO</name>
<dbReference type="Proteomes" id="UP001642720">
    <property type="component" value="Unassembled WGS sequence"/>
</dbReference>
<dbReference type="InterPro" id="IPR001138">
    <property type="entry name" value="Zn2Cys6_DnaBD"/>
</dbReference>
<feature type="non-terminal residue" evidence="6">
    <location>
        <position position="1"/>
    </location>
</feature>
<keyword evidence="7" id="KW-1185">Reference proteome</keyword>
<feature type="domain" description="Zn(2)-C6 fungal-type" evidence="5">
    <location>
        <begin position="40"/>
        <end position="66"/>
    </location>
</feature>
<organism evidence="6 7">
    <name type="scientific">Trichoderma ghanense</name>
    <dbReference type="NCBI Taxonomy" id="65468"/>
    <lineage>
        <taxon>Eukaryota</taxon>
        <taxon>Fungi</taxon>
        <taxon>Dikarya</taxon>
        <taxon>Ascomycota</taxon>
        <taxon>Pezizomycotina</taxon>
        <taxon>Sordariomycetes</taxon>
        <taxon>Hypocreomycetidae</taxon>
        <taxon>Hypocreales</taxon>
        <taxon>Hypocreaceae</taxon>
        <taxon>Trichoderma</taxon>
    </lineage>
</organism>
<dbReference type="SUPFAM" id="SSF51735">
    <property type="entry name" value="NAD(P)-binding Rossmann-fold domains"/>
    <property type="match status" value="1"/>
</dbReference>
<evidence type="ECO:0000259" key="5">
    <source>
        <dbReference type="PROSITE" id="PS50048"/>
    </source>
</evidence>